<accession>A0ABM3ASI5</accession>
<sequence>MVANRRLARSMNVEIYSRRLETFRFTETISCRLGIPTKSYGVDLRNRRCKYRRFETLHYPCAHVVAACAKVNLDAEQYVDDVYTLEPTLRVWENEFPILPDLSTWEVSPMTFELLPDRGLRRNPRGHPQSSRICNEMNIREKSDGKRCGICRLSGHSWNKWPNRNFHVGQSSGSGQN</sequence>
<protein>
    <recommendedName>
        <fullName evidence="3">SWIM-type domain-containing protein</fullName>
    </recommendedName>
</protein>
<organism evidence="1 2">
    <name type="scientific">Gossypium hirsutum</name>
    <name type="common">Upland cotton</name>
    <name type="synonym">Gossypium mexicanum</name>
    <dbReference type="NCBI Taxonomy" id="3635"/>
    <lineage>
        <taxon>Eukaryota</taxon>
        <taxon>Viridiplantae</taxon>
        <taxon>Streptophyta</taxon>
        <taxon>Embryophyta</taxon>
        <taxon>Tracheophyta</taxon>
        <taxon>Spermatophyta</taxon>
        <taxon>Magnoliopsida</taxon>
        <taxon>eudicotyledons</taxon>
        <taxon>Gunneridae</taxon>
        <taxon>Pentapetalae</taxon>
        <taxon>rosids</taxon>
        <taxon>malvids</taxon>
        <taxon>Malvales</taxon>
        <taxon>Malvaceae</taxon>
        <taxon>Malvoideae</taxon>
        <taxon>Gossypium</taxon>
    </lineage>
</organism>
<reference evidence="2" key="2">
    <citation type="submission" date="2025-08" db="UniProtKB">
        <authorList>
            <consortium name="RefSeq"/>
        </authorList>
    </citation>
    <scope>IDENTIFICATION</scope>
</reference>
<evidence type="ECO:0000313" key="2">
    <source>
        <dbReference type="RefSeq" id="XP_040957830.1"/>
    </source>
</evidence>
<dbReference type="RefSeq" id="XP_040957830.1">
    <property type="nucleotide sequence ID" value="XM_041101896.1"/>
</dbReference>
<reference evidence="1" key="1">
    <citation type="journal article" date="2020" name="Nat. Genet.">
        <title>Genomic diversifications of five Gossypium allopolyploid species and their impact on cotton improvement.</title>
        <authorList>
            <person name="Chen Z.J."/>
            <person name="Sreedasyam A."/>
            <person name="Ando A."/>
            <person name="Song Q."/>
            <person name="De Santiago L.M."/>
            <person name="Hulse-Kemp A.M."/>
            <person name="Ding M."/>
            <person name="Ye W."/>
            <person name="Kirkbride R.C."/>
            <person name="Jenkins J."/>
            <person name="Plott C."/>
            <person name="Lovell J."/>
            <person name="Lin Y.M."/>
            <person name="Vaughn R."/>
            <person name="Liu B."/>
            <person name="Simpson S."/>
            <person name="Scheffler B.E."/>
            <person name="Wen L."/>
            <person name="Saski C.A."/>
            <person name="Grover C.E."/>
            <person name="Hu G."/>
            <person name="Conover J.L."/>
            <person name="Carlson J.W."/>
            <person name="Shu S."/>
            <person name="Boston L.B."/>
            <person name="Williams M."/>
            <person name="Peterson D.G."/>
            <person name="McGee K."/>
            <person name="Jones D.C."/>
            <person name="Wendel J.F."/>
            <person name="Stelly D.M."/>
            <person name="Grimwood J."/>
            <person name="Schmutz J."/>
        </authorList>
    </citation>
    <scope>NUCLEOTIDE SEQUENCE [LARGE SCALE GENOMIC DNA]</scope>
    <source>
        <strain evidence="1">cv. TM-1</strain>
    </source>
</reference>
<evidence type="ECO:0000313" key="1">
    <source>
        <dbReference type="Proteomes" id="UP000818029"/>
    </source>
</evidence>
<gene>
    <name evidence="2" type="primary">LOC121222014</name>
</gene>
<keyword evidence="1" id="KW-1185">Reference proteome</keyword>
<dbReference type="Proteomes" id="UP000818029">
    <property type="component" value="Chromosome D10"/>
</dbReference>
<evidence type="ECO:0008006" key="3">
    <source>
        <dbReference type="Google" id="ProtNLM"/>
    </source>
</evidence>
<dbReference type="GeneID" id="121222014"/>
<proteinExistence type="predicted"/>
<name>A0ABM3ASI5_GOSHI</name>